<dbReference type="InterPro" id="IPR013324">
    <property type="entry name" value="RNA_pol_sigma_r3/r4-like"/>
</dbReference>
<feature type="domain" description="RNA polymerase sigma factor 70 region 4 type 2" evidence="7">
    <location>
        <begin position="106"/>
        <end position="155"/>
    </location>
</feature>
<dbReference type="InterPro" id="IPR039425">
    <property type="entry name" value="RNA_pol_sigma-70-like"/>
</dbReference>
<proteinExistence type="inferred from homology"/>
<keyword evidence="9" id="KW-1185">Reference proteome</keyword>
<dbReference type="Pfam" id="PF04542">
    <property type="entry name" value="Sigma70_r2"/>
    <property type="match status" value="1"/>
</dbReference>
<comment type="caution">
    <text evidence="8">The sequence shown here is derived from an EMBL/GenBank/DDBJ whole genome shotgun (WGS) entry which is preliminary data.</text>
</comment>
<evidence type="ECO:0000256" key="3">
    <source>
        <dbReference type="ARBA" id="ARBA00023082"/>
    </source>
</evidence>
<protein>
    <submittedName>
        <fullName evidence="8">RNA polymerase sigma factor</fullName>
    </submittedName>
</protein>
<comment type="similarity">
    <text evidence="1">Belongs to the sigma-70 factor family. ECF subfamily.</text>
</comment>
<name>A0ABV1L3H7_9BACL</name>
<accession>A0ABV1L3H7</accession>
<dbReference type="EMBL" id="JASKHM010000026">
    <property type="protein sequence ID" value="MEQ4486864.1"/>
    <property type="molecule type" value="Genomic_DNA"/>
</dbReference>
<dbReference type="InterPro" id="IPR036388">
    <property type="entry name" value="WH-like_DNA-bd_sf"/>
</dbReference>
<evidence type="ECO:0000313" key="8">
    <source>
        <dbReference type="EMBL" id="MEQ4486864.1"/>
    </source>
</evidence>
<evidence type="ECO:0000259" key="6">
    <source>
        <dbReference type="Pfam" id="PF04542"/>
    </source>
</evidence>
<dbReference type="SUPFAM" id="SSF88946">
    <property type="entry name" value="Sigma2 domain of RNA polymerase sigma factors"/>
    <property type="match status" value="1"/>
</dbReference>
<keyword evidence="5" id="KW-0804">Transcription</keyword>
<keyword evidence="3" id="KW-0731">Sigma factor</keyword>
<dbReference type="InterPro" id="IPR013325">
    <property type="entry name" value="RNA_pol_sigma_r2"/>
</dbReference>
<organism evidence="8 9">
    <name type="scientific">Cohnella silvisoli</name>
    <dbReference type="NCBI Taxonomy" id="2873699"/>
    <lineage>
        <taxon>Bacteria</taxon>
        <taxon>Bacillati</taxon>
        <taxon>Bacillota</taxon>
        <taxon>Bacilli</taxon>
        <taxon>Bacillales</taxon>
        <taxon>Paenibacillaceae</taxon>
        <taxon>Cohnella</taxon>
    </lineage>
</organism>
<gene>
    <name evidence="8" type="ORF">QJS35_31260</name>
</gene>
<dbReference type="Pfam" id="PF08281">
    <property type="entry name" value="Sigma70_r4_2"/>
    <property type="match status" value="1"/>
</dbReference>
<dbReference type="SUPFAM" id="SSF88659">
    <property type="entry name" value="Sigma3 and sigma4 domains of RNA polymerase sigma factors"/>
    <property type="match status" value="1"/>
</dbReference>
<dbReference type="Proteomes" id="UP001493487">
    <property type="component" value="Unassembled WGS sequence"/>
</dbReference>
<evidence type="ECO:0000256" key="5">
    <source>
        <dbReference type="ARBA" id="ARBA00023163"/>
    </source>
</evidence>
<dbReference type="InterPro" id="IPR013249">
    <property type="entry name" value="RNA_pol_sigma70_r4_t2"/>
</dbReference>
<evidence type="ECO:0000256" key="4">
    <source>
        <dbReference type="ARBA" id="ARBA00023125"/>
    </source>
</evidence>
<dbReference type="PANTHER" id="PTHR43133:SF8">
    <property type="entry name" value="RNA POLYMERASE SIGMA FACTOR HI_1459-RELATED"/>
    <property type="match status" value="1"/>
</dbReference>
<keyword evidence="2" id="KW-0805">Transcription regulation</keyword>
<evidence type="ECO:0000313" key="9">
    <source>
        <dbReference type="Proteomes" id="UP001493487"/>
    </source>
</evidence>
<dbReference type="Gene3D" id="1.10.1740.10">
    <property type="match status" value="1"/>
</dbReference>
<dbReference type="InterPro" id="IPR014284">
    <property type="entry name" value="RNA_pol_sigma-70_dom"/>
</dbReference>
<dbReference type="RefSeq" id="WP_232189975.1">
    <property type="nucleotide sequence ID" value="NZ_JAIOAP010000025.1"/>
</dbReference>
<feature type="domain" description="RNA polymerase sigma-70 region 2" evidence="6">
    <location>
        <begin position="11"/>
        <end position="75"/>
    </location>
</feature>
<evidence type="ECO:0000256" key="2">
    <source>
        <dbReference type="ARBA" id="ARBA00023015"/>
    </source>
</evidence>
<dbReference type="NCBIfam" id="TIGR02937">
    <property type="entry name" value="sigma70-ECF"/>
    <property type="match status" value="1"/>
</dbReference>
<evidence type="ECO:0000256" key="1">
    <source>
        <dbReference type="ARBA" id="ARBA00010641"/>
    </source>
</evidence>
<dbReference type="PANTHER" id="PTHR43133">
    <property type="entry name" value="RNA POLYMERASE ECF-TYPE SIGMA FACTO"/>
    <property type="match status" value="1"/>
</dbReference>
<dbReference type="InterPro" id="IPR007627">
    <property type="entry name" value="RNA_pol_sigma70_r2"/>
</dbReference>
<dbReference type="Gene3D" id="1.10.10.10">
    <property type="entry name" value="Winged helix-like DNA-binding domain superfamily/Winged helix DNA-binding domain"/>
    <property type="match status" value="1"/>
</dbReference>
<evidence type="ECO:0000259" key="7">
    <source>
        <dbReference type="Pfam" id="PF08281"/>
    </source>
</evidence>
<keyword evidence="4" id="KW-0238">DNA-binding</keyword>
<sequence length="159" mass="18921">MERVAANLNDLYTAHSVNLSRFMLRLTRNQEEANDLVQDTFLKLCQQDNLPEHPKEWLSLTGYRLFVDQWRRKQRISGLPLHYLAVSNPDTPEQAVLDMEFDRFVRRLLLRFKPRMRTALYLRIYKQTSYGEIAQLLDCSENTVKSFVRRGKSQLSKWL</sequence>
<reference evidence="8 9" key="1">
    <citation type="journal article" date="2023" name="Genome Announc.">
        <title>Pan-Genome Analyses of the Genus Cohnella and Proposal of the Novel Species Cohnella silvisoli sp. nov., Isolated from Forest Soil.</title>
        <authorList>
            <person name="Wang C."/>
            <person name="Mao L."/>
            <person name="Bao G."/>
            <person name="Zhu H."/>
        </authorList>
    </citation>
    <scope>NUCLEOTIDE SEQUENCE [LARGE SCALE GENOMIC DNA]</scope>
    <source>
        <strain evidence="8 9">NL03-T5-1</strain>
    </source>
</reference>